<protein>
    <submittedName>
        <fullName evidence="1">Uncharacterized protein</fullName>
    </submittedName>
</protein>
<accession>A0ACB1B6G0</accession>
<name>A0ACB1B6G0_MELEN</name>
<evidence type="ECO:0000313" key="2">
    <source>
        <dbReference type="Proteomes" id="UP001497535"/>
    </source>
</evidence>
<sequence>MYLTIKLLLIFLLTILFFCEAEQSSTEKMTCVNDYLLLSKSLKTEIYAGKLGNEWKVKRGIHKEVFGRKIKRNFVIKKEKMSKYIGEENANKCFELNKDLVKQYNEKLLNKVKNFSFKESIKAKKPIIIENSFSLKDYLNKSKNNYFILSESVQKDLGK</sequence>
<keyword evidence="2" id="KW-1185">Reference proteome</keyword>
<dbReference type="Proteomes" id="UP001497535">
    <property type="component" value="Unassembled WGS sequence"/>
</dbReference>
<dbReference type="EMBL" id="CAVMJV010000168">
    <property type="protein sequence ID" value="CAK5119075.1"/>
    <property type="molecule type" value="Genomic_DNA"/>
</dbReference>
<comment type="caution">
    <text evidence="1">The sequence shown here is derived from an EMBL/GenBank/DDBJ whole genome shotgun (WGS) entry which is preliminary data.</text>
</comment>
<gene>
    <name evidence="1" type="ORF">MENTE1834_LOCUS46422</name>
</gene>
<evidence type="ECO:0000313" key="1">
    <source>
        <dbReference type="EMBL" id="CAK5119075.1"/>
    </source>
</evidence>
<organism evidence="1 2">
    <name type="scientific">Meloidogyne enterolobii</name>
    <name type="common">Root-knot nematode worm</name>
    <name type="synonym">Meloidogyne mayaguensis</name>
    <dbReference type="NCBI Taxonomy" id="390850"/>
    <lineage>
        <taxon>Eukaryota</taxon>
        <taxon>Metazoa</taxon>
        <taxon>Ecdysozoa</taxon>
        <taxon>Nematoda</taxon>
        <taxon>Chromadorea</taxon>
        <taxon>Rhabditida</taxon>
        <taxon>Tylenchina</taxon>
        <taxon>Tylenchomorpha</taxon>
        <taxon>Tylenchoidea</taxon>
        <taxon>Meloidogynidae</taxon>
        <taxon>Meloidogyninae</taxon>
        <taxon>Meloidogyne</taxon>
    </lineage>
</organism>
<reference evidence="1" key="1">
    <citation type="submission" date="2023-11" db="EMBL/GenBank/DDBJ databases">
        <authorList>
            <person name="Poullet M."/>
        </authorList>
    </citation>
    <scope>NUCLEOTIDE SEQUENCE</scope>
    <source>
        <strain evidence="1">E1834</strain>
    </source>
</reference>
<proteinExistence type="predicted"/>